<dbReference type="PANTHER" id="PTHR33606">
    <property type="entry name" value="PROTEIN YCII"/>
    <property type="match status" value="1"/>
</dbReference>
<keyword evidence="3" id="KW-1185">Reference proteome</keyword>
<feature type="domain" description="YCII-related" evidence="1">
    <location>
        <begin position="11"/>
        <end position="101"/>
    </location>
</feature>
<accession>A0A0C3GQ18</accession>
<organism evidence="2 3">
    <name type="scientific">Oidiodendron maius (strain Zn)</name>
    <dbReference type="NCBI Taxonomy" id="913774"/>
    <lineage>
        <taxon>Eukaryota</taxon>
        <taxon>Fungi</taxon>
        <taxon>Dikarya</taxon>
        <taxon>Ascomycota</taxon>
        <taxon>Pezizomycotina</taxon>
        <taxon>Leotiomycetes</taxon>
        <taxon>Leotiomycetes incertae sedis</taxon>
        <taxon>Myxotrichaceae</taxon>
        <taxon>Oidiodendron</taxon>
    </lineage>
</organism>
<dbReference type="InterPro" id="IPR005545">
    <property type="entry name" value="YCII"/>
</dbReference>
<sequence>MSASLAGKSEWLVLIPDHEGVLKKRMEVRPLHFAALSQKEYFSMGGGLLEDPPKEGEPLKLNGSAVMTYAASREEVMEQLKDDIYVTSGVWDLSKVQIYPFKCAFRKELSVRQ</sequence>
<dbReference type="HOGENOM" id="CLU_110355_2_4_1"/>
<name>A0A0C3GQ18_OIDMZ</name>
<dbReference type="Gene3D" id="3.30.70.1060">
    <property type="entry name" value="Dimeric alpha+beta barrel"/>
    <property type="match status" value="1"/>
</dbReference>
<dbReference type="InterPro" id="IPR051807">
    <property type="entry name" value="Sec-metab_biosynth-assoc"/>
</dbReference>
<evidence type="ECO:0000313" key="3">
    <source>
        <dbReference type="Proteomes" id="UP000054321"/>
    </source>
</evidence>
<dbReference type="InterPro" id="IPR011008">
    <property type="entry name" value="Dimeric_a/b-barrel"/>
</dbReference>
<evidence type="ECO:0000259" key="1">
    <source>
        <dbReference type="Pfam" id="PF03795"/>
    </source>
</evidence>
<proteinExistence type="predicted"/>
<dbReference type="OrthoDB" id="5519740at2759"/>
<gene>
    <name evidence="2" type="ORF">OIDMADRAFT_139420</name>
</gene>
<dbReference type="Pfam" id="PF03795">
    <property type="entry name" value="YCII"/>
    <property type="match status" value="1"/>
</dbReference>
<evidence type="ECO:0000313" key="2">
    <source>
        <dbReference type="EMBL" id="KIM92591.1"/>
    </source>
</evidence>
<dbReference type="STRING" id="913774.A0A0C3GQ18"/>
<reference evidence="3" key="2">
    <citation type="submission" date="2015-01" db="EMBL/GenBank/DDBJ databases">
        <title>Evolutionary Origins and Diversification of the Mycorrhizal Mutualists.</title>
        <authorList>
            <consortium name="DOE Joint Genome Institute"/>
            <consortium name="Mycorrhizal Genomics Consortium"/>
            <person name="Kohler A."/>
            <person name="Kuo A."/>
            <person name="Nagy L.G."/>
            <person name="Floudas D."/>
            <person name="Copeland A."/>
            <person name="Barry K.W."/>
            <person name="Cichocki N."/>
            <person name="Veneault-Fourrey C."/>
            <person name="LaButti K."/>
            <person name="Lindquist E.A."/>
            <person name="Lipzen A."/>
            <person name="Lundell T."/>
            <person name="Morin E."/>
            <person name="Murat C."/>
            <person name="Riley R."/>
            <person name="Ohm R."/>
            <person name="Sun H."/>
            <person name="Tunlid A."/>
            <person name="Henrissat B."/>
            <person name="Grigoriev I.V."/>
            <person name="Hibbett D.S."/>
            <person name="Martin F."/>
        </authorList>
    </citation>
    <scope>NUCLEOTIDE SEQUENCE [LARGE SCALE GENOMIC DNA]</scope>
    <source>
        <strain evidence="3">Zn</strain>
    </source>
</reference>
<dbReference type="InParanoid" id="A0A0C3GQ18"/>
<dbReference type="AlphaFoldDB" id="A0A0C3GQ18"/>
<protein>
    <recommendedName>
        <fullName evidence="1">YCII-related domain-containing protein</fullName>
    </recommendedName>
</protein>
<dbReference type="EMBL" id="KN832916">
    <property type="protein sequence ID" value="KIM92591.1"/>
    <property type="molecule type" value="Genomic_DNA"/>
</dbReference>
<reference evidence="2 3" key="1">
    <citation type="submission" date="2014-04" db="EMBL/GenBank/DDBJ databases">
        <authorList>
            <consortium name="DOE Joint Genome Institute"/>
            <person name="Kuo A."/>
            <person name="Martino E."/>
            <person name="Perotto S."/>
            <person name="Kohler A."/>
            <person name="Nagy L.G."/>
            <person name="Floudas D."/>
            <person name="Copeland A."/>
            <person name="Barry K.W."/>
            <person name="Cichocki N."/>
            <person name="Veneault-Fourrey C."/>
            <person name="LaButti K."/>
            <person name="Lindquist E.A."/>
            <person name="Lipzen A."/>
            <person name="Lundell T."/>
            <person name="Morin E."/>
            <person name="Murat C."/>
            <person name="Sun H."/>
            <person name="Tunlid A."/>
            <person name="Henrissat B."/>
            <person name="Grigoriev I.V."/>
            <person name="Hibbett D.S."/>
            <person name="Martin F."/>
            <person name="Nordberg H.P."/>
            <person name="Cantor M.N."/>
            <person name="Hua S.X."/>
        </authorList>
    </citation>
    <scope>NUCLEOTIDE SEQUENCE [LARGE SCALE GENOMIC DNA]</scope>
    <source>
        <strain evidence="2 3">Zn</strain>
    </source>
</reference>
<dbReference type="Proteomes" id="UP000054321">
    <property type="component" value="Unassembled WGS sequence"/>
</dbReference>
<dbReference type="PANTHER" id="PTHR33606:SF3">
    <property type="entry name" value="PROTEIN YCII"/>
    <property type="match status" value="1"/>
</dbReference>
<dbReference type="SUPFAM" id="SSF54909">
    <property type="entry name" value="Dimeric alpha+beta barrel"/>
    <property type="match status" value="1"/>
</dbReference>